<organism evidence="8 9">
    <name type="scientific">Eimeria praecox</name>
    <dbReference type="NCBI Taxonomy" id="51316"/>
    <lineage>
        <taxon>Eukaryota</taxon>
        <taxon>Sar</taxon>
        <taxon>Alveolata</taxon>
        <taxon>Apicomplexa</taxon>
        <taxon>Conoidasida</taxon>
        <taxon>Coccidia</taxon>
        <taxon>Eucoccidiorida</taxon>
        <taxon>Eimeriorina</taxon>
        <taxon>Eimeriidae</taxon>
        <taxon>Eimeria</taxon>
    </lineage>
</organism>
<dbReference type="OrthoDB" id="446173at2759"/>
<dbReference type="Pfam" id="PF00066">
    <property type="entry name" value="Notch"/>
    <property type="match status" value="3"/>
</dbReference>
<gene>
    <name evidence="8" type="ORF">EPH_0006950</name>
</gene>
<evidence type="ECO:0000256" key="6">
    <source>
        <dbReference type="SAM" id="Phobius"/>
    </source>
</evidence>
<feature type="compositionally biased region" description="Low complexity" evidence="5">
    <location>
        <begin position="3435"/>
        <end position="3450"/>
    </location>
</feature>
<keyword evidence="2" id="KW-0677">Repeat</keyword>
<dbReference type="Pfam" id="PF00090">
    <property type="entry name" value="TSP_1"/>
    <property type="match status" value="5"/>
</dbReference>
<feature type="compositionally biased region" description="Polar residues" evidence="5">
    <location>
        <begin position="57"/>
        <end position="66"/>
    </location>
</feature>
<dbReference type="InterPro" id="IPR000884">
    <property type="entry name" value="TSP1_rpt"/>
</dbReference>
<dbReference type="InterPro" id="IPR000436">
    <property type="entry name" value="Sushi_SCR_CCP_dom"/>
</dbReference>
<keyword evidence="6" id="KW-0812">Transmembrane</keyword>
<dbReference type="FunFam" id="2.20.100.10:FF:000120">
    <property type="entry name" value="Thrombospondin, type I, domain-containing 7Ab"/>
    <property type="match status" value="1"/>
</dbReference>
<protein>
    <submittedName>
        <fullName evidence="8">Thrombospondin type 1 domain-containing protein, putative</fullName>
    </submittedName>
</protein>
<feature type="region of interest" description="Disordered" evidence="5">
    <location>
        <begin position="1626"/>
        <end position="1675"/>
    </location>
</feature>
<dbReference type="Gene3D" id="3.30.300.320">
    <property type="match status" value="1"/>
</dbReference>
<evidence type="ECO:0000259" key="7">
    <source>
        <dbReference type="PROSITE" id="PS50258"/>
    </source>
</evidence>
<dbReference type="PANTHER" id="PTHR11311">
    <property type="entry name" value="SPONDIN"/>
    <property type="match status" value="1"/>
</dbReference>
<dbReference type="InterPro" id="IPR051418">
    <property type="entry name" value="Spondin/Thrombospondin_T1"/>
</dbReference>
<feature type="region of interest" description="Disordered" evidence="5">
    <location>
        <begin position="115"/>
        <end position="158"/>
    </location>
</feature>
<evidence type="ECO:0000313" key="9">
    <source>
        <dbReference type="Proteomes" id="UP000018201"/>
    </source>
</evidence>
<dbReference type="SMART" id="SM00032">
    <property type="entry name" value="CCP"/>
    <property type="match status" value="3"/>
</dbReference>
<feature type="compositionally biased region" description="Polar residues" evidence="5">
    <location>
        <begin position="3556"/>
        <end position="3570"/>
    </location>
</feature>
<evidence type="ECO:0000256" key="3">
    <source>
        <dbReference type="ARBA" id="ARBA00023157"/>
    </source>
</evidence>
<dbReference type="PROSITE" id="PS50258">
    <property type="entry name" value="LNR"/>
    <property type="match status" value="1"/>
</dbReference>
<feature type="compositionally biased region" description="Low complexity" evidence="5">
    <location>
        <begin position="40"/>
        <end position="49"/>
    </location>
</feature>
<keyword evidence="4" id="KW-0325">Glycoprotein</keyword>
<feature type="region of interest" description="Disordered" evidence="5">
    <location>
        <begin position="3433"/>
        <end position="3513"/>
    </location>
</feature>
<reference evidence="8" key="1">
    <citation type="submission" date="2013-10" db="EMBL/GenBank/DDBJ databases">
        <title>Genomic analysis of the causative agents of coccidiosis in chickens.</title>
        <authorList>
            <person name="Reid A.J."/>
            <person name="Blake D."/>
            <person name="Billington K."/>
            <person name="Browne H."/>
            <person name="Dunn M."/>
            <person name="Hung S."/>
            <person name="Kawahara F."/>
            <person name="Miranda-Saavedra D."/>
            <person name="Mourier T."/>
            <person name="Nagra H."/>
            <person name="Otto T.D."/>
            <person name="Rawlings N."/>
            <person name="Sanchez A."/>
            <person name="Sanders M."/>
            <person name="Subramaniam C."/>
            <person name="Tay Y."/>
            <person name="Dear P."/>
            <person name="Doerig C."/>
            <person name="Gruber A."/>
            <person name="Parkinson J."/>
            <person name="Shirley M."/>
            <person name="Wan K.L."/>
            <person name="Berriman M."/>
            <person name="Tomley F."/>
            <person name="Pain A."/>
        </authorList>
    </citation>
    <scope>NUCLEOTIDE SEQUENCE [LARGE SCALE GENOMIC DNA]</scope>
    <source>
        <strain evidence="8">Houghton</strain>
    </source>
</reference>
<feature type="region of interest" description="Disordered" evidence="5">
    <location>
        <begin position="3538"/>
        <end position="3588"/>
    </location>
</feature>
<dbReference type="SUPFAM" id="SSF82895">
    <property type="entry name" value="TSP-1 type 1 repeat"/>
    <property type="match status" value="16"/>
</dbReference>
<proteinExistence type="predicted"/>
<dbReference type="Gene3D" id="2.20.100.10">
    <property type="entry name" value="Thrombospondin type-1 (TSP1) repeat"/>
    <property type="match status" value="16"/>
</dbReference>
<feature type="compositionally biased region" description="Low complexity" evidence="5">
    <location>
        <begin position="3538"/>
        <end position="3554"/>
    </location>
</feature>
<reference evidence="8" key="2">
    <citation type="submission" date="2013-10" db="EMBL/GenBank/DDBJ databases">
        <authorList>
            <person name="Aslett M."/>
        </authorList>
    </citation>
    <scope>NUCLEOTIDE SEQUENCE [LARGE SCALE GENOMIC DNA]</scope>
    <source>
        <strain evidence="8">Houghton</strain>
    </source>
</reference>
<keyword evidence="6" id="KW-0472">Membrane</keyword>
<feature type="compositionally biased region" description="Acidic residues" evidence="5">
    <location>
        <begin position="1635"/>
        <end position="1647"/>
    </location>
</feature>
<feature type="compositionally biased region" description="Basic and acidic residues" evidence="5">
    <location>
        <begin position="77"/>
        <end position="88"/>
    </location>
</feature>
<dbReference type="Gene3D" id="4.10.470.20">
    <property type="match status" value="3"/>
</dbReference>
<dbReference type="Pfam" id="PF19028">
    <property type="entry name" value="TSP1_spondin"/>
    <property type="match status" value="11"/>
</dbReference>
<evidence type="ECO:0000256" key="1">
    <source>
        <dbReference type="ARBA" id="ARBA00022729"/>
    </source>
</evidence>
<dbReference type="EMBL" id="HG691329">
    <property type="protein sequence ID" value="CDI76316.1"/>
    <property type="molecule type" value="Genomic_DNA"/>
</dbReference>
<evidence type="ECO:0000256" key="4">
    <source>
        <dbReference type="ARBA" id="ARBA00023180"/>
    </source>
</evidence>
<feature type="compositionally biased region" description="Basic residues" evidence="5">
    <location>
        <begin position="3451"/>
        <end position="3460"/>
    </location>
</feature>
<feature type="domain" description="LNR" evidence="7">
    <location>
        <begin position="230"/>
        <end position="275"/>
    </location>
</feature>
<dbReference type="SMART" id="SM00004">
    <property type="entry name" value="NL"/>
    <property type="match status" value="4"/>
</dbReference>
<dbReference type="PANTHER" id="PTHR11311:SF15">
    <property type="entry name" value="SPONDIN-2"/>
    <property type="match status" value="1"/>
</dbReference>
<evidence type="ECO:0000256" key="5">
    <source>
        <dbReference type="SAM" id="MobiDB-lite"/>
    </source>
</evidence>
<feature type="transmembrane region" description="Helical" evidence="6">
    <location>
        <begin position="3367"/>
        <end position="3391"/>
    </location>
</feature>
<dbReference type="SMART" id="SM00209">
    <property type="entry name" value="TSP1"/>
    <property type="match status" value="17"/>
</dbReference>
<evidence type="ECO:0000256" key="2">
    <source>
        <dbReference type="ARBA" id="ARBA00022737"/>
    </source>
</evidence>
<feature type="region of interest" description="Disordered" evidence="5">
    <location>
        <begin position="30"/>
        <end position="88"/>
    </location>
</feature>
<name>U6G7T2_9EIME</name>
<feature type="compositionally biased region" description="Acidic residues" evidence="5">
    <location>
        <begin position="1662"/>
        <end position="1675"/>
    </location>
</feature>
<dbReference type="Proteomes" id="UP000018201">
    <property type="component" value="Unassembled WGS sequence"/>
</dbReference>
<keyword evidence="1" id="KW-0732">Signal</keyword>
<sequence length="3616" mass="389259">MDSSCLLNYTVAAPDYFYRRRLEAPAFPISIRAPPEGQPEHPQQQQQQQSDEKQQQHNARQLQQGVGSLDAAASKYRQKEADTENKAKETKILSQSEVFEFAVRRLQAIGGLFAPQRTGVGSNHTPTGGEGSGGRRRSQQPPPLSLELGDPLDGGGRGSRPLLESNGLICEDDERVEDFGVKCRLIARSLGGRLGCEKRLIDISPDGRLPANIPAFSRVADACPMTCGLCEECAPGCALWFLGNTLCDEVCNNAACQFDGGDCWSADCVVGPWAEWSPCSVTCGGPGTERRRREIKSRAKQGGAPCPKLEETRQGCNAEVPCPSHCQVGPWTEWSACSQPCGPGVSVRERPVLKEPDAEGKLLLLLLLLLLLASLLASIGQGCPDLQQERRCYITSCAADCRVSEWTEWSACGASCGGGQQTRQRSVLSPPIEDGELCPELLETRECNTFSCDGGCHLGDWGEWTECSKPCEGGTKTRTRTVLALEPDTDCPPSTQTAPCNLHDCAIDCRASEWSHWTPCNVPCGVGTQRRMREVLEAPKGAGEPCPPLDQLRPCDRGPCKVDCLLSEWSAWGECSHPCGLGEQRRTREVLEEPTGEGSPCGALQETRPCGGHCAPKCILSDWTEWASCNALCQQIGTTNPTTTRSRVVLLEAPDCPNPASLSESALCSSLGFRCDVDCQMGPWSQWSSCSKPCGGGSRRRTREITRVPQGNGKACGDLVEEAPCATTPCEAMVGQAVPDCVWGEWSEYGPCDATCGAGRRRSTRVVLAFPTDASGRVLQHMCPESERFEACQGPPCPVDCQVTAWGAWSSCTATCGGGQQQRQRSVVRQPANGGRQCPVLNETQECGSYPCPTDCEMSPWSEWSTCSAVCGEGQTFRSRRIISAASVDPPGLACGATREEAACFSPAGPCPSDCTLGEWSEWSDCSALCGGGTRQRFRSVEAFEVGGGRPCTGSKEDAEVCNLQPCEPSCPVSEWTEWTECSSPCLPPDGSETTRRRYREILKEPPPHARDICPPVEEVQRGCNADIPCPVDCAYTPWTSWGECEGECDVGQQRRTRRILSEAKFGGEPCAETEQTADCSLEIACIRDCLLSNWSEWGPCSATCGGGYRQRHRELEIACIRDCLLSNWSEWGPCSATCGGGYRQRHREVIEAPINGGDPCDLLEEFEPCAEFSCFGSDCKVSDWSEWGACSKECGGGVHTRERHVLLPRTGNGADCPELQQRRGCGLHRCPGVPCEDSPDVPLLTGVECKVLLAMGCHRRLQELAEENNQPFPEDLPPEVRVSDACPKTCGVCAECAPGCQLRDLGNRHCDEPCNNEACQMDLGDCGGDCALGRLPPGLRLEPATSMMTEGQTLIASCADPDMRLSPFSSMRQLAITCVGKGEFALEPPDIPLKKDEEEALLLPPCATDPCPFISETSQKGGRQNRRLIWRITQADPNTAAQNSGLTAAATGGDCVAEAAGGDAAVGCAESWEVGVSGTEGSSKPQRATFKCIDEETRTKLEAQQLGPEGYEEEQAVPQGPPVTIVAGVEMVCEDQHEVQEKSGKSCEALKKMLKCDFLLADAGVDLPSFLPPDATLALACPQTCGLCKQCARGCPLWFLGNRHCDQACNVAACQYDKGDCGSTGQAAATPQQETEDANEGDEEEFVPLGPHEPQKQQQEQQEEEEEDEEDDPAIACEDDPQVKAMGFTCKVLYAVAEGTPEGCNSRLQDLRPDEALPPGVPPITRVKDACPRTCRACNDPDRLRRPGSRATDSESCQDDPLVTEMGYSCKLLLAVAEEEGEGCEARLIDLKPDQTLPPGIPHQTRVKDACPKTCNACDDPTRLQRPSNPPGAACTDFEFVGEAGSSCKLLLTLAQSQGLGGCSAPLSALLEEKHWPQGTPSNITLGDACPHTCDYCEESVLMRLRPPVEEEPSCLGGCCDNKMVEQETGYTCRQIKDFLNGDCSVELESLSSTPLPPEVPKGATLRDACPYTCGACPAQQCVDNPMVQQMGYSCDMLIAAAEGRGGCEALLSSLSGEPLPAGVPSTTRVRDACLKSCNACPPLFAGAGGPEAAAATSGIAAAPDCFDDGRLPQLGYSCAMLLDFASKGCETTLGELLPQSLSLPRHLHRHDMIKDFCPKTCGLCGSSFAGGGTVDAAGRRRGCRNNPMVERAGLSCALLVKASPLGCNAKLADLSDDPLPPGVPPSATVRDACMLDCGGCIDVPTCFDGFQNGDEEGIDCGGRCRPCAPCDPSPLKALGEGVIQEGRGTAHGATRKLSCRAEFVRVAGRNGEEVICQDGTFSKPKLRCEPRTVTVQYIKAYIRNAGEAFPYLLMSGETALKVQPPDELRLLAVGLDRRNDGLRASGACEDDPRVAEMGYSCAMMEAFCDSKLHDLAAAQKKQLPDWLPKEAKVKDACRKTCGACDNRRRLQAVSGSSLSSLPLLLDAGLLWTRTAVPFSSLLTDDLPERFLSALKQQFVQRGVTLIDPTDKSLVSAAMALTSRPFAFAIESTEQRRLPIAQWEGGFGPYSPASHSKGVFAAAGLPIPSSQVVDLQHTLDRDGRRPGPPSYASVDYSFGEADPVHLPLPPGVNALRGACFDPLSYRSDANSCCSLQEELQVFVDGPCGALLYGRRLTQETVAAFCEKPVEGRYCWASFLARVDAHKRRNGAACGLVQVVEAVLEAWCYKDSTRTPPRYCFAQVEEALEAADLRSLGSKTSSQLDEICGEKSCFRSNLRYLDNMTLLQTSWQLLHAPADEGRQGDLAAATPDASKTFGAVGAIVEAYGERYRDPWHSLLGSVMRAYGRFYCVTNERGDFCGRHFFDRYRAANPHRVAAQGLELPLPDCQCPHSFLQDGQCDPECFNEACGWDGRDCLPSSMFAQLHAAVSSLVDPTCSLYHPDFECGTKCFKQYETARGVGGSGCCLGMGLDILGAVAAAEAAHPLGEIPWKVRRTVAFAEQICGAAADRTCSLGEPRPLLHVEMLVVGLNSQVTLTDAGKVDEIFRALGTALTRKVGLVERDIARHFARADPRGVTLEFILDAGRDHASRVAQLLRQPSLIRDVEAAALRQLGLVSLAAYLDPENGLLGVEVIPDSLEEEQITSPAAGLGPLAPKRGDEGLHELPLQLPPEPCTEASFASLSPRYTALERPKVSEKGYPEAVVVACGLGYMPTRSHGADSDRAICDNGKWVLEAGLDCRRTCTDQPDASLYPKGAYVVSGSSWSPPGRPASRSLQAAAERSPPVVNFGTAAVSNGMHGAAHGSALFVRCADGFAAGRGQEGSWLTCIEGEWKLQRPAFTCHRLCPEFEQLGSAYVVTGEGQHQGDEREVSCSRGYYPQRRTHRLVCSEGSWPALPFRCSRAMTPDLREGVGGFQKILQQMFSREGILGFIAFSILILAATLIVILCWLFCCRGRAHRRQRERAEALQALKLAGVPMSELAAVARARLRMPTGPSCVSSVDESSFNSSLRSNRKRRSRKTSRSDSGATNCQEMVDLSRRIPARPPGDAVVPPPSEAPPTGRSSQRDPDESTPVPEWLAEESFLPAQAVRRATDPRCYSAAPSTLSSMSSTPGSAIPSINSCYKRSTNDSHQAVPLPGINQETSSEETDAEVELMHSREEEAAIASLQEVAEAKEPQ</sequence>
<evidence type="ECO:0000313" key="8">
    <source>
        <dbReference type="EMBL" id="CDI76316.1"/>
    </source>
</evidence>
<accession>U6G7T2</accession>
<dbReference type="InterPro" id="IPR044004">
    <property type="entry name" value="TSP1_spondin_dom"/>
</dbReference>
<dbReference type="InterPro" id="IPR036383">
    <property type="entry name" value="TSP1_rpt_sf"/>
</dbReference>
<dbReference type="PROSITE" id="PS50092">
    <property type="entry name" value="TSP1"/>
    <property type="match status" value="16"/>
</dbReference>
<keyword evidence="3" id="KW-1015">Disulfide bond</keyword>
<dbReference type="VEuPathDB" id="ToxoDB:EPH_0006950"/>
<dbReference type="InterPro" id="IPR000800">
    <property type="entry name" value="Notch_dom"/>
</dbReference>
<dbReference type="FunFam" id="2.20.100.10:FF:000019">
    <property type="entry name" value="Thrombospondin type 1 domain containing 7A"/>
    <property type="match status" value="2"/>
</dbReference>
<feature type="region of interest" description="Disordered" evidence="5">
    <location>
        <begin position="1706"/>
        <end position="1726"/>
    </location>
</feature>
<keyword evidence="6" id="KW-1133">Transmembrane helix</keyword>
<keyword evidence="9" id="KW-1185">Reference proteome</keyword>